<evidence type="ECO:0000313" key="1">
    <source>
        <dbReference type="EMBL" id="AKF13275.1"/>
    </source>
</evidence>
<accession>A0A0F6YP27</accession>
<dbReference type="KEGG" id="vg:26638737"/>
<protein>
    <submittedName>
        <fullName evidence="1">Uncharacterized protein</fullName>
    </submittedName>
</protein>
<organism evidence="1 2">
    <name type="scientific">Sinorhizobium phage phiN3</name>
    <dbReference type="NCBI Taxonomy" id="1647405"/>
    <lineage>
        <taxon>Viruses</taxon>
        <taxon>Duplodnaviria</taxon>
        <taxon>Heunggongvirae</taxon>
        <taxon>Uroviricota</taxon>
        <taxon>Caudoviricetes</taxon>
        <taxon>Emdodecavirus</taxon>
        <taxon>Emdodecavirus N3</taxon>
    </lineage>
</organism>
<dbReference type="GeneID" id="26638737"/>
<keyword evidence="2" id="KW-1185">Reference proteome</keyword>
<gene>
    <name evidence="1" type="ORF">PHIN3_8</name>
</gene>
<dbReference type="EMBL" id="KR052482">
    <property type="protein sequence ID" value="AKF13275.1"/>
    <property type="molecule type" value="Genomic_DNA"/>
</dbReference>
<proteinExistence type="predicted"/>
<reference evidence="1 2" key="1">
    <citation type="submission" date="2015-04" db="EMBL/GenBank/DDBJ databases">
        <authorList>
            <person name="Hodson T.S."/>
            <person name="Hyde J.R."/>
            <person name="Schouten J.T."/>
            <person name="Crockett J.T."/>
            <person name="Smith T.A."/>
            <person name="Merrill B.D."/>
            <person name="Crook M.B."/>
            <person name="Griffitts J.S."/>
            <person name="Burnett S.H."/>
            <person name="Grose J.H."/>
            <person name="Breakwell D.P."/>
        </authorList>
    </citation>
    <scope>NUCLEOTIDE SEQUENCE [LARGE SCALE GENOMIC DNA]</scope>
</reference>
<dbReference type="Proteomes" id="UP000202958">
    <property type="component" value="Segment"/>
</dbReference>
<dbReference type="RefSeq" id="YP_009212248.1">
    <property type="nucleotide sequence ID" value="NC_028945.1"/>
</dbReference>
<evidence type="ECO:0000313" key="2">
    <source>
        <dbReference type="Proteomes" id="UP000202958"/>
    </source>
</evidence>
<sequence>MTKRLFFLGNCLRGGYSGYFTDPLDAWQVLCARFNAAYPTTSFNGREVWMYVHETNPYGFTQSLKYRLGNSKEDQIAVSPERFAELGLVSDRDFA</sequence>
<name>A0A0F6YP27_9CAUD</name>